<gene>
    <name evidence="2" type="ORF">BCR34DRAFT_586084</name>
</gene>
<dbReference type="AlphaFoldDB" id="A0A1Y1ZV18"/>
<feature type="region of interest" description="Disordered" evidence="1">
    <location>
        <begin position="478"/>
        <end position="497"/>
    </location>
</feature>
<feature type="compositionally biased region" description="Low complexity" evidence="1">
    <location>
        <begin position="211"/>
        <end position="229"/>
    </location>
</feature>
<feature type="compositionally biased region" description="Polar residues" evidence="1">
    <location>
        <begin position="8"/>
        <end position="21"/>
    </location>
</feature>
<accession>A0A1Y1ZV18</accession>
<feature type="compositionally biased region" description="Polar residues" evidence="1">
    <location>
        <begin position="242"/>
        <end position="258"/>
    </location>
</feature>
<organism evidence="2 3">
    <name type="scientific">Clohesyomyces aquaticus</name>
    <dbReference type="NCBI Taxonomy" id="1231657"/>
    <lineage>
        <taxon>Eukaryota</taxon>
        <taxon>Fungi</taxon>
        <taxon>Dikarya</taxon>
        <taxon>Ascomycota</taxon>
        <taxon>Pezizomycotina</taxon>
        <taxon>Dothideomycetes</taxon>
        <taxon>Pleosporomycetidae</taxon>
        <taxon>Pleosporales</taxon>
        <taxon>Lindgomycetaceae</taxon>
        <taxon>Clohesyomyces</taxon>
    </lineage>
</organism>
<feature type="compositionally biased region" description="Low complexity" evidence="1">
    <location>
        <begin position="128"/>
        <end position="201"/>
    </location>
</feature>
<evidence type="ECO:0000256" key="1">
    <source>
        <dbReference type="SAM" id="MobiDB-lite"/>
    </source>
</evidence>
<proteinExistence type="predicted"/>
<name>A0A1Y1ZV18_9PLEO</name>
<feature type="region of interest" description="Disordered" evidence="1">
    <location>
        <begin position="74"/>
        <end position="329"/>
    </location>
</feature>
<feature type="compositionally biased region" description="Basic residues" evidence="1">
    <location>
        <begin position="39"/>
        <end position="49"/>
    </location>
</feature>
<comment type="caution">
    <text evidence="2">The sequence shown here is derived from an EMBL/GenBank/DDBJ whole genome shotgun (WGS) entry which is preliminary data.</text>
</comment>
<keyword evidence="3" id="KW-1185">Reference proteome</keyword>
<dbReference type="EMBL" id="MCFA01000036">
    <property type="protein sequence ID" value="ORY14050.1"/>
    <property type="molecule type" value="Genomic_DNA"/>
</dbReference>
<reference evidence="2 3" key="1">
    <citation type="submission" date="2016-07" db="EMBL/GenBank/DDBJ databases">
        <title>Pervasive Adenine N6-methylation of Active Genes in Fungi.</title>
        <authorList>
            <consortium name="DOE Joint Genome Institute"/>
            <person name="Mondo S.J."/>
            <person name="Dannebaum R.O."/>
            <person name="Kuo R.C."/>
            <person name="Labutti K."/>
            <person name="Haridas S."/>
            <person name="Kuo A."/>
            <person name="Salamov A."/>
            <person name="Ahrendt S.R."/>
            <person name="Lipzen A."/>
            <person name="Sullivan W."/>
            <person name="Andreopoulos W.B."/>
            <person name="Clum A."/>
            <person name="Lindquist E."/>
            <person name="Daum C."/>
            <person name="Ramamoorthy G.K."/>
            <person name="Gryganskyi A."/>
            <person name="Culley D."/>
            <person name="Magnuson J.K."/>
            <person name="James T.Y."/>
            <person name="O'Malley M.A."/>
            <person name="Stajich J.E."/>
            <person name="Spatafora J.W."/>
            <person name="Visel A."/>
            <person name="Grigoriev I.V."/>
        </authorList>
    </citation>
    <scope>NUCLEOTIDE SEQUENCE [LARGE SCALE GENOMIC DNA]</scope>
    <source>
        <strain evidence="2 3">CBS 115471</strain>
    </source>
</reference>
<protein>
    <submittedName>
        <fullName evidence="2">Uncharacterized protein</fullName>
    </submittedName>
</protein>
<evidence type="ECO:0000313" key="3">
    <source>
        <dbReference type="Proteomes" id="UP000193144"/>
    </source>
</evidence>
<feature type="compositionally biased region" description="Low complexity" evidence="1">
    <location>
        <begin position="299"/>
        <end position="309"/>
    </location>
</feature>
<feature type="region of interest" description="Disordered" evidence="1">
    <location>
        <begin position="1"/>
        <end position="60"/>
    </location>
</feature>
<dbReference type="OrthoDB" id="3801446at2759"/>
<evidence type="ECO:0000313" key="2">
    <source>
        <dbReference type="EMBL" id="ORY14050.1"/>
    </source>
</evidence>
<sequence>MEGHAARPSSSQEESFVTNGDITLLPSEETKASPPSSPRSKRVDKRTRRAGPPPSAHLVPLPTIETIMTYPSLPRPLYDSLARGEPPAQSYNTIIHTPKPPNMRTLDQNLLRAAEMSAIRRKNKGRSRSNTGSSTMSSASGSSASASSTAADDYSSSSDISEPTSPASISSSAKATIASGSSTPEHSSFPPAPESPSFNANFQFPLPRACSTSSSWSSSTEDSIIASYSTPSSHTRDPSPPQSFHSTLSTLCGSASQLSAPGAFPTTPSSSSTPSSSLSRSSAPSPASSAYPSPPASPSPESSRRTSSSGEEFMYPSPPPSPGFMQTPITLAGHGRVRARRAFTYPPAPSPPLLNPQLLQVHGTIGSSKGGRMRSASLTSHPPSTYRNTAFGLSLDLAPLPEAEEFDLGGQQLLGGGPLYEDTDEDDMEWSLNGGRIVFGAAGVACSPRAMRGCCGECEGAQEGGLGLYVIEEEGERDVDEYEGGGQDCEVRGESGM</sequence>
<feature type="compositionally biased region" description="Low complexity" evidence="1">
    <location>
        <begin position="259"/>
        <end position="291"/>
    </location>
</feature>
<dbReference type="Proteomes" id="UP000193144">
    <property type="component" value="Unassembled WGS sequence"/>
</dbReference>